<dbReference type="EMBL" id="CAHJWF010000127">
    <property type="protein sequence ID" value="CAB5499233.1"/>
    <property type="molecule type" value="Genomic_DNA"/>
</dbReference>
<dbReference type="InterPro" id="IPR021693">
    <property type="entry name" value="DUF3275"/>
</dbReference>
<gene>
    <name evidence="1" type="ORF">AZO1586I_456</name>
</gene>
<evidence type="ECO:0000313" key="1">
    <source>
        <dbReference type="EMBL" id="CAB5499233.1"/>
    </source>
</evidence>
<dbReference type="RefSeq" id="WP_202784146.1">
    <property type="nucleotide sequence ID" value="NZ_CAHJWF010000127.1"/>
</dbReference>
<reference evidence="1 2" key="1">
    <citation type="submission" date="2020-05" db="EMBL/GenBank/DDBJ databases">
        <authorList>
            <person name="Petersen J."/>
            <person name="Sayavedra L."/>
        </authorList>
    </citation>
    <scope>NUCLEOTIDE SEQUENCE [LARGE SCALE GENOMIC DNA]</scope>
    <source>
        <strain evidence="1">B azoricus SOX ET2 1586I</strain>
    </source>
</reference>
<keyword evidence="2" id="KW-1185">Reference proteome</keyword>
<dbReference type="Proteomes" id="UP000626656">
    <property type="component" value="Unassembled WGS sequence"/>
</dbReference>
<proteinExistence type="predicted"/>
<organism evidence="1 2">
    <name type="scientific">Bathymodiolus thermophilus thioautotrophic gill symbiont</name>
    <dbReference type="NCBI Taxonomy" id="2360"/>
    <lineage>
        <taxon>Bacteria</taxon>
        <taxon>Pseudomonadati</taxon>
        <taxon>Pseudomonadota</taxon>
        <taxon>Gammaproteobacteria</taxon>
        <taxon>sulfur-oxidizing symbionts</taxon>
    </lineage>
</organism>
<protein>
    <recommendedName>
        <fullName evidence="3">DUF3275 family protein</fullName>
    </recommendedName>
</protein>
<evidence type="ECO:0008006" key="3">
    <source>
        <dbReference type="Google" id="ProtNLM"/>
    </source>
</evidence>
<comment type="caution">
    <text evidence="1">The sequence shown here is derived from an EMBL/GenBank/DDBJ whole genome shotgun (WGS) entry which is preliminary data.</text>
</comment>
<name>A0ABN7G9J3_9GAMM</name>
<dbReference type="Pfam" id="PF11679">
    <property type="entry name" value="DUF3275"/>
    <property type="match status" value="1"/>
</dbReference>
<accession>A0ABN7G9J3</accession>
<evidence type="ECO:0000313" key="2">
    <source>
        <dbReference type="Proteomes" id="UP000626656"/>
    </source>
</evidence>
<sequence>MYTFKGTLLVRKIFGKYGEFAIGSIQTPIGEFSVKQSELDEYEEGTYEGRFVISRIQTVSGGFGSNKLILESRATLDTIHIDEIDEAPVEVITEADPITEDIDVDFDKVEASAKSNSNSKEDLQNLFNEQEIATIEQGEQVTLDPTSDRGIFRQQQNYLKSNNWKFNMQEQAWYLPLL</sequence>